<keyword evidence="3" id="KW-1185">Reference proteome</keyword>
<organism evidence="2 3">
    <name type="scientific">Amycolatopsis minnesotensis</name>
    <dbReference type="NCBI Taxonomy" id="337894"/>
    <lineage>
        <taxon>Bacteria</taxon>
        <taxon>Bacillati</taxon>
        <taxon>Actinomycetota</taxon>
        <taxon>Actinomycetes</taxon>
        <taxon>Pseudonocardiales</taxon>
        <taxon>Pseudonocardiaceae</taxon>
        <taxon>Amycolatopsis</taxon>
    </lineage>
</organism>
<dbReference type="InterPro" id="IPR012338">
    <property type="entry name" value="Beta-lactam/transpept-like"/>
</dbReference>
<keyword evidence="2" id="KW-0378">Hydrolase</keyword>
<dbReference type="PANTHER" id="PTHR35333:SF3">
    <property type="entry name" value="BETA-LACTAMASE-TYPE TRANSPEPTIDASE FOLD CONTAINING PROTEIN"/>
    <property type="match status" value="1"/>
</dbReference>
<gene>
    <name evidence="2" type="ORF">GCM10009754_51460</name>
</gene>
<evidence type="ECO:0000313" key="3">
    <source>
        <dbReference type="Proteomes" id="UP001501116"/>
    </source>
</evidence>
<comment type="caution">
    <text evidence="2">The sequence shown here is derived from an EMBL/GenBank/DDBJ whole genome shotgun (WGS) entry which is preliminary data.</text>
</comment>
<dbReference type="Pfam" id="PF13354">
    <property type="entry name" value="Beta-lactamase2"/>
    <property type="match status" value="1"/>
</dbReference>
<dbReference type="EMBL" id="BAAANN010000021">
    <property type="protein sequence ID" value="GAA1971082.1"/>
    <property type="molecule type" value="Genomic_DNA"/>
</dbReference>
<evidence type="ECO:0000259" key="1">
    <source>
        <dbReference type="Pfam" id="PF13354"/>
    </source>
</evidence>
<dbReference type="InterPro" id="IPR000871">
    <property type="entry name" value="Beta-lactam_class-A"/>
</dbReference>
<sequence>MTSVEDRVRGVLSDAGAHGWVHAKSITPTGSREVCLGADELVVTASVYKLPLFVALCRRFDAGLVDPQGTVKIVPSACTPGPTGLSVFRDPVTLSWRDLATSMMTVSDNAAADVVLGEVGLEALGRTLQDLGLTSTRVVGGTADSYDDLVRDTGASDAAEAFAVLADNDAAKTVSAYDPSYASATTPRDMTRLMELIWTDAAASAEQCAFIRHVLNHQAWFHRIRAGFPYGNVVVGGKTGTIGAVRNEAAVVQFEGEAPVAVAVFTFAARTDPAVPKVDAAIAECARIAVTDLRTGRR</sequence>
<dbReference type="Proteomes" id="UP001501116">
    <property type="component" value="Unassembled WGS sequence"/>
</dbReference>
<protein>
    <submittedName>
        <fullName evidence="2">Serine hydrolase</fullName>
    </submittedName>
</protein>
<dbReference type="GO" id="GO:0016787">
    <property type="term" value="F:hydrolase activity"/>
    <property type="evidence" value="ECO:0007669"/>
    <property type="project" value="UniProtKB-KW"/>
</dbReference>
<feature type="domain" description="Beta-lactamase class A catalytic" evidence="1">
    <location>
        <begin position="29"/>
        <end position="266"/>
    </location>
</feature>
<proteinExistence type="predicted"/>
<name>A0ABN2RLD7_9PSEU</name>
<dbReference type="RefSeq" id="WP_344423918.1">
    <property type="nucleotide sequence ID" value="NZ_BAAANN010000021.1"/>
</dbReference>
<dbReference type="SUPFAM" id="SSF56601">
    <property type="entry name" value="beta-lactamase/transpeptidase-like"/>
    <property type="match status" value="1"/>
</dbReference>
<reference evidence="2 3" key="1">
    <citation type="journal article" date="2019" name="Int. J. Syst. Evol. Microbiol.">
        <title>The Global Catalogue of Microorganisms (GCM) 10K type strain sequencing project: providing services to taxonomists for standard genome sequencing and annotation.</title>
        <authorList>
            <consortium name="The Broad Institute Genomics Platform"/>
            <consortium name="The Broad Institute Genome Sequencing Center for Infectious Disease"/>
            <person name="Wu L."/>
            <person name="Ma J."/>
        </authorList>
    </citation>
    <scope>NUCLEOTIDE SEQUENCE [LARGE SCALE GENOMIC DNA]</scope>
    <source>
        <strain evidence="2 3">JCM 14545</strain>
    </source>
</reference>
<dbReference type="InterPro" id="IPR045155">
    <property type="entry name" value="Beta-lactam_cat"/>
</dbReference>
<accession>A0ABN2RLD7</accession>
<dbReference type="PANTHER" id="PTHR35333">
    <property type="entry name" value="BETA-LACTAMASE"/>
    <property type="match status" value="1"/>
</dbReference>
<dbReference type="Gene3D" id="3.40.710.10">
    <property type="entry name" value="DD-peptidase/beta-lactamase superfamily"/>
    <property type="match status" value="1"/>
</dbReference>
<evidence type="ECO:0000313" key="2">
    <source>
        <dbReference type="EMBL" id="GAA1971082.1"/>
    </source>
</evidence>